<evidence type="ECO:0000313" key="1">
    <source>
        <dbReference type="EMBL" id="KAJ7384915.1"/>
    </source>
</evidence>
<accession>A0A9X0D2W5</accession>
<gene>
    <name evidence="1" type="primary">EIF2AK1_2</name>
    <name evidence="1" type="ORF">OS493_018602</name>
</gene>
<dbReference type="Proteomes" id="UP001163046">
    <property type="component" value="Unassembled WGS sequence"/>
</dbReference>
<keyword evidence="1" id="KW-0808">Transferase</keyword>
<keyword evidence="1" id="KW-0396">Initiation factor</keyword>
<reference evidence="1" key="1">
    <citation type="submission" date="2023-01" db="EMBL/GenBank/DDBJ databases">
        <title>Genome assembly of the deep-sea coral Lophelia pertusa.</title>
        <authorList>
            <person name="Herrera S."/>
            <person name="Cordes E."/>
        </authorList>
    </citation>
    <scope>NUCLEOTIDE SEQUENCE</scope>
    <source>
        <strain evidence="1">USNM1676648</strain>
        <tissue evidence="1">Polyp</tissue>
    </source>
</reference>
<evidence type="ECO:0000313" key="2">
    <source>
        <dbReference type="Proteomes" id="UP001163046"/>
    </source>
</evidence>
<keyword evidence="2" id="KW-1185">Reference proteome</keyword>
<organism evidence="1 2">
    <name type="scientific">Desmophyllum pertusum</name>
    <dbReference type="NCBI Taxonomy" id="174260"/>
    <lineage>
        <taxon>Eukaryota</taxon>
        <taxon>Metazoa</taxon>
        <taxon>Cnidaria</taxon>
        <taxon>Anthozoa</taxon>
        <taxon>Hexacorallia</taxon>
        <taxon>Scleractinia</taxon>
        <taxon>Caryophylliina</taxon>
        <taxon>Caryophylliidae</taxon>
        <taxon>Desmophyllum</taxon>
    </lineage>
</organism>
<dbReference type="AlphaFoldDB" id="A0A9X0D2W5"/>
<sequence length="93" mass="10699">MHDLLQNGSSRYKEEFVEILSLGKGGFGVFLRFVAPEHIPSDILLQTETEETLPQVLFCERSKCWHTSVTATWLDIMQLVGVCYNRYCRQCNA</sequence>
<dbReference type="GO" id="GO:0003743">
    <property type="term" value="F:translation initiation factor activity"/>
    <property type="evidence" value="ECO:0007669"/>
    <property type="project" value="UniProtKB-KW"/>
</dbReference>
<comment type="caution">
    <text evidence="1">The sequence shown here is derived from an EMBL/GenBank/DDBJ whole genome shotgun (WGS) entry which is preliminary data.</text>
</comment>
<dbReference type="EC" id="2.7.11.1" evidence="1"/>
<keyword evidence="1" id="KW-0418">Kinase</keyword>
<name>A0A9X0D2W5_9CNID</name>
<keyword evidence="1" id="KW-0648">Protein biosynthesis</keyword>
<dbReference type="GO" id="GO:0004674">
    <property type="term" value="F:protein serine/threonine kinase activity"/>
    <property type="evidence" value="ECO:0007669"/>
    <property type="project" value="UniProtKB-EC"/>
</dbReference>
<protein>
    <submittedName>
        <fullName evidence="1">Eukaryotic translation initiation factor 2-alpha kinase</fullName>
        <ecNumber evidence="1">2.7.11.1</ecNumber>
    </submittedName>
</protein>
<proteinExistence type="predicted"/>
<dbReference type="EMBL" id="MU825883">
    <property type="protein sequence ID" value="KAJ7384915.1"/>
    <property type="molecule type" value="Genomic_DNA"/>
</dbReference>